<evidence type="ECO:0000313" key="2">
    <source>
        <dbReference type="Proteomes" id="UP000688137"/>
    </source>
</evidence>
<protein>
    <submittedName>
        <fullName evidence="1">Uncharacterized protein</fullName>
    </submittedName>
</protein>
<sequence length="99" mass="11405">MYFSLQEKIKDKKYLICASDSQGDSKDLYQLSSRSLSRENLEELAEIVSLCSIYTQIASGSQRTIREGSQRIRTQTRGLMQEEAERVAGDGIYYLWQLK</sequence>
<evidence type="ECO:0000313" key="1">
    <source>
        <dbReference type="EMBL" id="CAD8117378.1"/>
    </source>
</evidence>
<dbReference type="Proteomes" id="UP000688137">
    <property type="component" value="Unassembled WGS sequence"/>
</dbReference>
<keyword evidence="2" id="KW-1185">Reference proteome</keyword>
<organism evidence="1 2">
    <name type="scientific">Paramecium primaurelia</name>
    <dbReference type="NCBI Taxonomy" id="5886"/>
    <lineage>
        <taxon>Eukaryota</taxon>
        <taxon>Sar</taxon>
        <taxon>Alveolata</taxon>
        <taxon>Ciliophora</taxon>
        <taxon>Intramacronucleata</taxon>
        <taxon>Oligohymenophorea</taxon>
        <taxon>Peniculida</taxon>
        <taxon>Parameciidae</taxon>
        <taxon>Paramecium</taxon>
    </lineage>
</organism>
<gene>
    <name evidence="1" type="ORF">PPRIM_AZ9-3.1.T1970007</name>
</gene>
<proteinExistence type="predicted"/>
<accession>A0A8S1QND3</accession>
<dbReference type="AlphaFoldDB" id="A0A8S1QND3"/>
<name>A0A8S1QND3_PARPR</name>
<reference evidence="1" key="1">
    <citation type="submission" date="2021-01" db="EMBL/GenBank/DDBJ databases">
        <authorList>
            <consortium name="Genoscope - CEA"/>
            <person name="William W."/>
        </authorList>
    </citation>
    <scope>NUCLEOTIDE SEQUENCE</scope>
</reference>
<comment type="caution">
    <text evidence="1">The sequence shown here is derived from an EMBL/GenBank/DDBJ whole genome shotgun (WGS) entry which is preliminary data.</text>
</comment>
<dbReference type="EMBL" id="CAJJDM010000206">
    <property type="protein sequence ID" value="CAD8117378.1"/>
    <property type="molecule type" value="Genomic_DNA"/>
</dbReference>